<dbReference type="Gene3D" id="1.25.40.180">
    <property type="match status" value="1"/>
</dbReference>
<gene>
    <name evidence="1" type="ORF">PFISCL1PPCAC_12277</name>
</gene>
<keyword evidence="2" id="KW-1185">Reference proteome</keyword>
<organism evidence="1 2">
    <name type="scientific">Pristionchus fissidentatus</name>
    <dbReference type="NCBI Taxonomy" id="1538716"/>
    <lineage>
        <taxon>Eukaryota</taxon>
        <taxon>Metazoa</taxon>
        <taxon>Ecdysozoa</taxon>
        <taxon>Nematoda</taxon>
        <taxon>Chromadorea</taxon>
        <taxon>Rhabditida</taxon>
        <taxon>Rhabditina</taxon>
        <taxon>Diplogasteromorpha</taxon>
        <taxon>Diplogasteroidea</taxon>
        <taxon>Neodiplogasteridae</taxon>
        <taxon>Pristionchus</taxon>
    </lineage>
</organism>
<dbReference type="SUPFAM" id="SSF48371">
    <property type="entry name" value="ARM repeat"/>
    <property type="match status" value="1"/>
</dbReference>
<reference evidence="1" key="1">
    <citation type="submission" date="2023-10" db="EMBL/GenBank/DDBJ databases">
        <title>Genome assembly of Pristionchus species.</title>
        <authorList>
            <person name="Yoshida K."/>
            <person name="Sommer R.J."/>
        </authorList>
    </citation>
    <scope>NUCLEOTIDE SEQUENCE</scope>
    <source>
        <strain evidence="1">RS5133</strain>
    </source>
</reference>
<protein>
    <submittedName>
        <fullName evidence="1">Uncharacterized protein</fullName>
    </submittedName>
</protein>
<proteinExistence type="predicted"/>
<dbReference type="Proteomes" id="UP001432322">
    <property type="component" value="Unassembled WGS sequence"/>
</dbReference>
<dbReference type="EMBL" id="BTSY01000003">
    <property type="protein sequence ID" value="GMT20980.1"/>
    <property type="molecule type" value="Genomic_DNA"/>
</dbReference>
<name>A0AAV5VQP2_9BILA</name>
<dbReference type="AlphaFoldDB" id="A0AAV5VQP2"/>
<feature type="non-terminal residue" evidence="1">
    <location>
        <position position="1"/>
    </location>
</feature>
<evidence type="ECO:0000313" key="2">
    <source>
        <dbReference type="Proteomes" id="UP001432322"/>
    </source>
</evidence>
<feature type="non-terminal residue" evidence="1">
    <location>
        <position position="122"/>
    </location>
</feature>
<evidence type="ECO:0000313" key="1">
    <source>
        <dbReference type="EMBL" id="GMT20980.1"/>
    </source>
</evidence>
<sequence length="122" mass="14013">LFFCHLFELYHPYQHLISLDQFSPEEIHTVGSLYERAVKNHDLCQLYAHLCAGKVVTELEATEGLSKFREELEDHVQGMFEKCLSSIDVQGENEKSRRAGTVVFVGHLYKEGLISNKAVHDY</sequence>
<dbReference type="InterPro" id="IPR016024">
    <property type="entry name" value="ARM-type_fold"/>
</dbReference>
<accession>A0AAV5VQP2</accession>
<comment type="caution">
    <text evidence="1">The sequence shown here is derived from an EMBL/GenBank/DDBJ whole genome shotgun (WGS) entry which is preliminary data.</text>
</comment>